<evidence type="ECO:0000256" key="4">
    <source>
        <dbReference type="ARBA" id="ARBA00022692"/>
    </source>
</evidence>
<dbReference type="InterPro" id="IPR002401">
    <property type="entry name" value="Cyt_P450_E_grp-I"/>
</dbReference>
<keyword evidence="10" id="KW-0472">Membrane</keyword>
<dbReference type="Proteomes" id="UP000807159">
    <property type="component" value="Chromosome 15"/>
</dbReference>
<dbReference type="InterPro" id="IPR036396">
    <property type="entry name" value="Cyt_P450_sf"/>
</dbReference>
<dbReference type="PRINTS" id="PR00463">
    <property type="entry name" value="EP450I"/>
</dbReference>
<keyword evidence="6" id="KW-1133">Transmembrane helix</keyword>
<dbReference type="InterPro" id="IPR001128">
    <property type="entry name" value="Cyt_P450"/>
</dbReference>
<comment type="caution">
    <text evidence="11">The sequence shown here is derived from an EMBL/GenBank/DDBJ whole genome shotgun (WGS) entry which is preliminary data.</text>
</comment>
<sequence length="390" mass="43283">MGVLFQVLVVSILTASLYMIWRILFSCWISPAGAYLKLKKNGFGGPTPNFPLGNHKEIKNISRKAAAAAAAASSTNITTFSSPGTSEISNDIHSSVFPYFSQWQKSHGKVFIYWLGTEPFLYIADPEFLKQMSSGVMGKSWGKPEVFKHDREPMFGNGLVMVEGDEWVRHRHVITPAFSPANLKAMSSLMVESTTKMLDKWAALINSGSQEIDVEREITATAGEIIAKTSFGISCENGSKVFEKLRAMQITLFKSNRYVGVPFSKLVFPGKTMEAKKLGKEIDALLLTIVTARKNSNEGCGQKDLLGLLLQENGVDGRLGKKLTTRELVDECKTFFFGGHETTALALSWTLLLLAMHPEWQNQLREEIREVTGDKEIDFTKLAGLKKVRC</sequence>
<reference evidence="11" key="1">
    <citation type="journal article" date="2021" name="J. Hered.">
        <title>Genome Assembly of Salicaceae Populus deltoides (Eastern Cottonwood) I-69 Based on Nanopore Sequencing and Hi-C Technologies.</title>
        <authorList>
            <person name="Bai S."/>
            <person name="Wu H."/>
            <person name="Zhang J."/>
            <person name="Pan Z."/>
            <person name="Zhao W."/>
            <person name="Li Z."/>
            <person name="Tong C."/>
        </authorList>
    </citation>
    <scope>NUCLEOTIDE SEQUENCE</scope>
    <source>
        <tissue evidence="11">Leaf</tissue>
    </source>
</reference>
<keyword evidence="4" id="KW-0812">Transmembrane</keyword>
<evidence type="ECO:0000313" key="12">
    <source>
        <dbReference type="Proteomes" id="UP000807159"/>
    </source>
</evidence>
<keyword evidence="8" id="KW-0408">Iron</keyword>
<evidence type="ECO:0000256" key="5">
    <source>
        <dbReference type="ARBA" id="ARBA00022723"/>
    </source>
</evidence>
<organism evidence="11 12">
    <name type="scientific">Populus deltoides</name>
    <name type="common">Eastern poplar</name>
    <name type="synonym">Eastern cottonwood</name>
    <dbReference type="NCBI Taxonomy" id="3696"/>
    <lineage>
        <taxon>Eukaryota</taxon>
        <taxon>Viridiplantae</taxon>
        <taxon>Streptophyta</taxon>
        <taxon>Embryophyta</taxon>
        <taxon>Tracheophyta</taxon>
        <taxon>Spermatophyta</taxon>
        <taxon>Magnoliopsida</taxon>
        <taxon>eudicotyledons</taxon>
        <taxon>Gunneridae</taxon>
        <taxon>Pentapetalae</taxon>
        <taxon>rosids</taxon>
        <taxon>fabids</taxon>
        <taxon>Malpighiales</taxon>
        <taxon>Salicaceae</taxon>
        <taxon>Saliceae</taxon>
        <taxon>Populus</taxon>
    </lineage>
</organism>
<protein>
    <recommendedName>
        <fullName evidence="13">Cytochrome P450</fullName>
    </recommendedName>
</protein>
<keyword evidence="12" id="KW-1185">Reference proteome</keyword>
<dbReference type="GO" id="GO:0020037">
    <property type="term" value="F:heme binding"/>
    <property type="evidence" value="ECO:0007669"/>
    <property type="project" value="InterPro"/>
</dbReference>
<dbReference type="PANTHER" id="PTHR24282">
    <property type="entry name" value="CYTOCHROME P450 FAMILY MEMBER"/>
    <property type="match status" value="1"/>
</dbReference>
<evidence type="ECO:0000256" key="9">
    <source>
        <dbReference type="ARBA" id="ARBA00023033"/>
    </source>
</evidence>
<evidence type="ECO:0000256" key="1">
    <source>
        <dbReference type="ARBA" id="ARBA00004167"/>
    </source>
</evidence>
<keyword evidence="5" id="KW-0479">Metal-binding</keyword>
<evidence type="ECO:0000256" key="7">
    <source>
        <dbReference type="ARBA" id="ARBA00023002"/>
    </source>
</evidence>
<evidence type="ECO:0000256" key="10">
    <source>
        <dbReference type="ARBA" id="ARBA00023136"/>
    </source>
</evidence>
<dbReference type="GO" id="GO:0016020">
    <property type="term" value="C:membrane"/>
    <property type="evidence" value="ECO:0007669"/>
    <property type="project" value="UniProtKB-SubCell"/>
</dbReference>
<dbReference type="GO" id="GO:0005506">
    <property type="term" value="F:iron ion binding"/>
    <property type="evidence" value="ECO:0007669"/>
    <property type="project" value="InterPro"/>
</dbReference>
<name>A0A8T2X0T0_POPDE</name>
<comment type="similarity">
    <text evidence="2">Belongs to the cytochrome P450 family.</text>
</comment>
<accession>A0A8T2X0T0</accession>
<evidence type="ECO:0000313" key="11">
    <source>
        <dbReference type="EMBL" id="KAH8486272.1"/>
    </source>
</evidence>
<keyword evidence="7" id="KW-0560">Oxidoreductase</keyword>
<dbReference type="PANTHER" id="PTHR24282:SF15">
    <property type="entry name" value="CYTOCHROME P450, FAMILY 715, SUBFAMILY A, POLYPEPTIDE 1"/>
    <property type="match status" value="1"/>
</dbReference>
<evidence type="ECO:0008006" key="13">
    <source>
        <dbReference type="Google" id="ProtNLM"/>
    </source>
</evidence>
<evidence type="ECO:0000256" key="2">
    <source>
        <dbReference type="ARBA" id="ARBA00010617"/>
    </source>
</evidence>
<gene>
    <name evidence="11" type="ORF">H0E87_025327</name>
</gene>
<keyword evidence="9" id="KW-0503">Monooxygenase</keyword>
<keyword evidence="3" id="KW-0349">Heme</keyword>
<evidence type="ECO:0000256" key="6">
    <source>
        <dbReference type="ARBA" id="ARBA00022989"/>
    </source>
</evidence>
<dbReference type="GO" id="GO:0004497">
    <property type="term" value="F:monooxygenase activity"/>
    <property type="evidence" value="ECO:0007669"/>
    <property type="project" value="UniProtKB-KW"/>
</dbReference>
<dbReference type="InterPro" id="IPR050665">
    <property type="entry name" value="Cytochrome_P450_Monooxygen"/>
</dbReference>
<dbReference type="SUPFAM" id="SSF48264">
    <property type="entry name" value="Cytochrome P450"/>
    <property type="match status" value="1"/>
</dbReference>
<evidence type="ECO:0000256" key="3">
    <source>
        <dbReference type="ARBA" id="ARBA00022617"/>
    </source>
</evidence>
<dbReference type="EMBL" id="JACEGQ020000015">
    <property type="protein sequence ID" value="KAH8486272.1"/>
    <property type="molecule type" value="Genomic_DNA"/>
</dbReference>
<proteinExistence type="inferred from homology"/>
<dbReference type="GO" id="GO:0016705">
    <property type="term" value="F:oxidoreductase activity, acting on paired donors, with incorporation or reduction of molecular oxygen"/>
    <property type="evidence" value="ECO:0007669"/>
    <property type="project" value="InterPro"/>
</dbReference>
<comment type="subcellular location">
    <subcellularLocation>
        <location evidence="1">Membrane</location>
        <topology evidence="1">Single-pass membrane protein</topology>
    </subcellularLocation>
</comment>
<dbReference type="AlphaFoldDB" id="A0A8T2X0T0"/>
<evidence type="ECO:0000256" key="8">
    <source>
        <dbReference type="ARBA" id="ARBA00023004"/>
    </source>
</evidence>
<dbReference type="Gene3D" id="1.10.630.10">
    <property type="entry name" value="Cytochrome P450"/>
    <property type="match status" value="1"/>
</dbReference>
<dbReference type="Pfam" id="PF00067">
    <property type="entry name" value="p450"/>
    <property type="match status" value="1"/>
</dbReference>